<dbReference type="AlphaFoldDB" id="A0A1B6LIV5"/>
<organism evidence="1">
    <name type="scientific">Graphocephala atropunctata</name>
    <dbReference type="NCBI Taxonomy" id="36148"/>
    <lineage>
        <taxon>Eukaryota</taxon>
        <taxon>Metazoa</taxon>
        <taxon>Ecdysozoa</taxon>
        <taxon>Arthropoda</taxon>
        <taxon>Hexapoda</taxon>
        <taxon>Insecta</taxon>
        <taxon>Pterygota</taxon>
        <taxon>Neoptera</taxon>
        <taxon>Paraneoptera</taxon>
        <taxon>Hemiptera</taxon>
        <taxon>Auchenorrhyncha</taxon>
        <taxon>Membracoidea</taxon>
        <taxon>Cicadellidae</taxon>
        <taxon>Cicadellinae</taxon>
        <taxon>Cicadellini</taxon>
        <taxon>Graphocephala</taxon>
    </lineage>
</organism>
<dbReference type="EMBL" id="GEBQ01016354">
    <property type="protein sequence ID" value="JAT23623.1"/>
    <property type="molecule type" value="Transcribed_RNA"/>
</dbReference>
<reference evidence="1" key="1">
    <citation type="submission" date="2015-11" db="EMBL/GenBank/DDBJ databases">
        <title>De novo transcriptome assembly of four potential Pierce s Disease insect vectors from Arizona vineyards.</title>
        <authorList>
            <person name="Tassone E.E."/>
        </authorList>
    </citation>
    <scope>NUCLEOTIDE SEQUENCE</scope>
</reference>
<protein>
    <submittedName>
        <fullName evidence="1">Uncharacterized protein</fullName>
    </submittedName>
</protein>
<name>A0A1B6LIV5_9HEMI</name>
<evidence type="ECO:0000313" key="1">
    <source>
        <dbReference type="EMBL" id="JAT23623.1"/>
    </source>
</evidence>
<accession>A0A1B6LIV5</accession>
<proteinExistence type="predicted"/>
<sequence length="143" mass="16465">MQEEEYGSWNSRTGESRTVKVSWDDYKRSAVLEPPSRQCLHKTELCPLILRRPKQVCNEDTVRTACFALFDHLRYGLTVWGSSSKGNLRRVLILQKKAIHLLSGLGPQESCRNTFKSLNIVTNWPLHPGNNPLSSRKKRNQRC</sequence>
<gene>
    <name evidence="1" type="ORF">g.38425</name>
</gene>